<reference evidence="1 2" key="1">
    <citation type="submission" date="2016-03" db="EMBL/GenBank/DDBJ databases">
        <title>Comparative genomics of the ectomycorrhizal sister species Rhizopogon vinicolor and Rhizopogon vesiculosus (Basidiomycota: Boletales) reveals a divergence of the mating type B locus.</title>
        <authorList>
            <person name="Mujic A.B."/>
            <person name="Kuo A."/>
            <person name="Tritt A."/>
            <person name="Lipzen A."/>
            <person name="Chen C."/>
            <person name="Johnson J."/>
            <person name="Sharma A."/>
            <person name="Barry K."/>
            <person name="Grigoriev I.V."/>
            <person name="Spatafora J.W."/>
        </authorList>
    </citation>
    <scope>NUCLEOTIDE SEQUENCE [LARGE SCALE GENOMIC DNA]</scope>
    <source>
        <strain evidence="1 2">AM-OR11-056</strain>
    </source>
</reference>
<dbReference type="AlphaFoldDB" id="A0A1J8QUS2"/>
<dbReference type="OrthoDB" id="3270804at2759"/>
<evidence type="ECO:0000313" key="1">
    <source>
        <dbReference type="EMBL" id="OJA13210.1"/>
    </source>
</evidence>
<name>A0A1J8QUS2_9AGAM</name>
<organism evidence="1 2">
    <name type="scientific">Rhizopogon vesiculosus</name>
    <dbReference type="NCBI Taxonomy" id="180088"/>
    <lineage>
        <taxon>Eukaryota</taxon>
        <taxon>Fungi</taxon>
        <taxon>Dikarya</taxon>
        <taxon>Basidiomycota</taxon>
        <taxon>Agaricomycotina</taxon>
        <taxon>Agaricomycetes</taxon>
        <taxon>Agaricomycetidae</taxon>
        <taxon>Boletales</taxon>
        <taxon>Suillineae</taxon>
        <taxon>Rhizopogonaceae</taxon>
        <taxon>Rhizopogon</taxon>
    </lineage>
</organism>
<sequence>MSANANLPCLPHVHFVPIDQTASTLIIYDIFQVDLPYVPRTSPLIVAVDRAASTATIPDIYDIYEHTPAFQEAADALADECFLHCYKGVYYNIPASGNKCPTGPPFYVITRGRYIGVIAGENAHDCIVGVIDARYDEVETIALGEEKVREAIDKGIVETVTPCDWPECSTTTYENGLRTV</sequence>
<protein>
    <submittedName>
        <fullName evidence="1">Uncharacterized protein</fullName>
    </submittedName>
</protein>
<gene>
    <name evidence="1" type="ORF">AZE42_12725</name>
</gene>
<accession>A0A1J8QUS2</accession>
<keyword evidence="2" id="KW-1185">Reference proteome</keyword>
<comment type="caution">
    <text evidence="1">The sequence shown here is derived from an EMBL/GenBank/DDBJ whole genome shotgun (WGS) entry which is preliminary data.</text>
</comment>
<dbReference type="Proteomes" id="UP000183567">
    <property type="component" value="Unassembled WGS sequence"/>
</dbReference>
<proteinExistence type="predicted"/>
<dbReference type="EMBL" id="LVVM01004306">
    <property type="protein sequence ID" value="OJA13210.1"/>
    <property type="molecule type" value="Genomic_DNA"/>
</dbReference>
<evidence type="ECO:0000313" key="2">
    <source>
        <dbReference type="Proteomes" id="UP000183567"/>
    </source>
</evidence>